<dbReference type="GeneID" id="78400508"/>
<protein>
    <submittedName>
        <fullName evidence="2">DUF4876 domain-containing protein</fullName>
    </submittedName>
</protein>
<reference evidence="2 3" key="1">
    <citation type="submission" date="2019-06" db="EMBL/GenBank/DDBJ databases">
        <title>Emergence of pandrug resistant Empedobacter falsenii in China.</title>
        <authorList>
            <person name="Dong N."/>
            <person name="Chen S."/>
            <person name="Zhang R."/>
        </authorList>
    </citation>
    <scope>NUCLEOTIDE SEQUENCE [LARGE SCALE GENOMIC DNA]</scope>
    <source>
        <strain evidence="2 3">1681-1</strain>
    </source>
</reference>
<name>A0A7H9DQE0_9FLAO</name>
<dbReference type="AlphaFoldDB" id="A0A7H9DQE0"/>
<dbReference type="InterPro" id="IPR032627">
    <property type="entry name" value="DUF4876"/>
</dbReference>
<dbReference type="PROSITE" id="PS51257">
    <property type="entry name" value="PROKAR_LIPOPROTEIN"/>
    <property type="match status" value="1"/>
</dbReference>
<evidence type="ECO:0000313" key="2">
    <source>
        <dbReference type="EMBL" id="QLL57215.1"/>
    </source>
</evidence>
<organism evidence="2 3">
    <name type="scientific">Empedobacter falsenii</name>
    <dbReference type="NCBI Taxonomy" id="343874"/>
    <lineage>
        <taxon>Bacteria</taxon>
        <taxon>Pseudomonadati</taxon>
        <taxon>Bacteroidota</taxon>
        <taxon>Flavobacteriia</taxon>
        <taxon>Flavobacteriales</taxon>
        <taxon>Weeksellaceae</taxon>
        <taxon>Empedobacter</taxon>
    </lineage>
</organism>
<gene>
    <name evidence="2" type="ORF">FH779_03525</name>
</gene>
<feature type="signal peptide" evidence="1">
    <location>
        <begin position="1"/>
        <end position="20"/>
    </location>
</feature>
<dbReference type="Pfam" id="PF16215">
    <property type="entry name" value="DUF4876"/>
    <property type="match status" value="1"/>
</dbReference>
<evidence type="ECO:0000256" key="1">
    <source>
        <dbReference type="SAM" id="SignalP"/>
    </source>
</evidence>
<proteinExistence type="predicted"/>
<sequence length="408" mass="45061">MKKRVLLLSFLAISASYTLVSCSNDDDFGTEIVQNSTLTLSFKGENISTYKTLEVEVKELNTGATSTKTIDGTNAYTLELPKGSYKVTVNGTVVTTANEEVKVGGSSAIDVKNTAENLTIELFVKQFNEDFIIEEAFYTGVKTPEGKNYNSSRYFKITNNTDKVLYADKLILAQSEFLTQVDNNVTPYHPNTAFAVKGVMVLPGNGTDYPVQPGDFIVIADNAVNHNAITSTAFDLSKANFEFPSENPALGQVDNPSVPNVSVIYSQMNYNMFFLHSSGVESYVIARFPEGESSTTFLEKYKYSYEYVNSAGNITKKNTYEIPNSWIVDGMNNSVPDKFLHILTSPTIDAGWTGVGEFWNDANRLGKSVRRNILGKMENGKNVYKDTNNSTVDFIKNSEPSLKNGIVH</sequence>
<dbReference type="Proteomes" id="UP000510643">
    <property type="component" value="Chromosome"/>
</dbReference>
<keyword evidence="3" id="KW-1185">Reference proteome</keyword>
<evidence type="ECO:0000313" key="3">
    <source>
        <dbReference type="Proteomes" id="UP000510643"/>
    </source>
</evidence>
<keyword evidence="1" id="KW-0732">Signal</keyword>
<dbReference type="KEGG" id="efal:FH779_03525"/>
<accession>A0A7H9DQE0</accession>
<dbReference type="RefSeq" id="WP_180906080.1">
    <property type="nucleotide sequence ID" value="NZ_CP040908.1"/>
</dbReference>
<dbReference type="EMBL" id="CP040908">
    <property type="protein sequence ID" value="QLL57215.1"/>
    <property type="molecule type" value="Genomic_DNA"/>
</dbReference>
<feature type="chain" id="PRO_5028962582" evidence="1">
    <location>
        <begin position="21"/>
        <end position="408"/>
    </location>
</feature>